<keyword evidence="2" id="KW-0521">NADP</keyword>
<feature type="domain" description="NADP-dependent oxidoreductase" evidence="4">
    <location>
        <begin position="55"/>
        <end position="332"/>
    </location>
</feature>
<dbReference type="AlphaFoldDB" id="A0A7R8WAH8"/>
<proteinExistence type="inferred from homology"/>
<organism evidence="5">
    <name type="scientific">Cyprideis torosa</name>
    <dbReference type="NCBI Taxonomy" id="163714"/>
    <lineage>
        <taxon>Eukaryota</taxon>
        <taxon>Metazoa</taxon>
        <taxon>Ecdysozoa</taxon>
        <taxon>Arthropoda</taxon>
        <taxon>Crustacea</taxon>
        <taxon>Oligostraca</taxon>
        <taxon>Ostracoda</taxon>
        <taxon>Podocopa</taxon>
        <taxon>Podocopida</taxon>
        <taxon>Cytherocopina</taxon>
        <taxon>Cytheroidea</taxon>
        <taxon>Cytherideidae</taxon>
        <taxon>Cyprideis</taxon>
    </lineage>
</organism>
<dbReference type="SUPFAM" id="SSF51430">
    <property type="entry name" value="NAD(P)-linked oxidoreductase"/>
    <property type="match status" value="1"/>
</dbReference>
<keyword evidence="3" id="KW-0560">Oxidoreductase</keyword>
<sequence>MQRCSPSLLRVLVRGPHPLAASLGAPSERGMHHITGHDSASKTVILNNGKEMPTLGLGTWKMKSKEAEDAVRTAIDLGYRHIDTAWIYQNEDGVGRAIKAKIDEGTVKREELFVTTKLWSTFHRPTSVMPALKESLSKLGLSYVDLYLVHWPMAFQDGNNPMPLGPDKKVIPAGQGLDYLDTWKGMEEAVEEGLTKSIGVSNFNSVQLSRLLHEANVKPVTNQVEAHAYFPQTKLNDFCLGQHIFLTAYSPLGSSDRPGAKKTDPVVLDDPVIKGLAVKYGATPAQICIRFLLQQRLLPIPKSVNPGRLEENLKSFNFELTTHDVAEILKLDKGKHGRLITFDVTDTHHNYPFAQKEDASAAELQL</sequence>
<dbReference type="Pfam" id="PF00248">
    <property type="entry name" value="Aldo_ket_red"/>
    <property type="match status" value="1"/>
</dbReference>
<dbReference type="PROSITE" id="PS00062">
    <property type="entry name" value="ALDOKETO_REDUCTASE_2"/>
    <property type="match status" value="1"/>
</dbReference>
<dbReference type="EMBL" id="OB660560">
    <property type="protein sequence ID" value="CAD7225378.1"/>
    <property type="molecule type" value="Genomic_DNA"/>
</dbReference>
<dbReference type="PANTHER" id="PTHR11732">
    <property type="entry name" value="ALDO/KETO REDUCTASE"/>
    <property type="match status" value="1"/>
</dbReference>
<evidence type="ECO:0000313" key="5">
    <source>
        <dbReference type="EMBL" id="CAD7225378.1"/>
    </source>
</evidence>
<dbReference type="GO" id="GO:0016491">
    <property type="term" value="F:oxidoreductase activity"/>
    <property type="evidence" value="ECO:0007669"/>
    <property type="project" value="UniProtKB-KW"/>
</dbReference>
<dbReference type="PROSITE" id="PS00798">
    <property type="entry name" value="ALDOKETO_REDUCTASE_1"/>
    <property type="match status" value="1"/>
</dbReference>
<dbReference type="FunFam" id="3.20.20.100:FF:000006">
    <property type="entry name" value="Aldo-keto reductase family 1 member A1"/>
    <property type="match status" value="1"/>
</dbReference>
<dbReference type="InterPro" id="IPR036812">
    <property type="entry name" value="NAD(P)_OxRdtase_dom_sf"/>
</dbReference>
<dbReference type="OrthoDB" id="416253at2759"/>
<dbReference type="PRINTS" id="PR00069">
    <property type="entry name" value="ALDKETRDTASE"/>
</dbReference>
<dbReference type="InterPro" id="IPR020471">
    <property type="entry name" value="AKR"/>
</dbReference>
<dbReference type="InterPro" id="IPR018170">
    <property type="entry name" value="Aldo/ket_reductase_CS"/>
</dbReference>
<dbReference type="InterPro" id="IPR023210">
    <property type="entry name" value="NADP_OxRdtase_dom"/>
</dbReference>
<evidence type="ECO:0000256" key="3">
    <source>
        <dbReference type="ARBA" id="ARBA00023002"/>
    </source>
</evidence>
<evidence type="ECO:0000256" key="2">
    <source>
        <dbReference type="ARBA" id="ARBA00022857"/>
    </source>
</evidence>
<protein>
    <recommendedName>
        <fullName evidence="4">NADP-dependent oxidoreductase domain-containing protein</fullName>
    </recommendedName>
</protein>
<accession>A0A7R8WAH8</accession>
<evidence type="ECO:0000256" key="1">
    <source>
        <dbReference type="ARBA" id="ARBA00007905"/>
    </source>
</evidence>
<gene>
    <name evidence="5" type="ORF">CTOB1V02_LOCUS3322</name>
</gene>
<dbReference type="Gene3D" id="3.20.20.100">
    <property type="entry name" value="NADP-dependent oxidoreductase domain"/>
    <property type="match status" value="1"/>
</dbReference>
<evidence type="ECO:0000259" key="4">
    <source>
        <dbReference type="Pfam" id="PF00248"/>
    </source>
</evidence>
<reference evidence="5" key="1">
    <citation type="submission" date="2020-11" db="EMBL/GenBank/DDBJ databases">
        <authorList>
            <person name="Tran Van P."/>
        </authorList>
    </citation>
    <scope>NUCLEOTIDE SEQUENCE</scope>
</reference>
<comment type="similarity">
    <text evidence="1">Belongs to the aldo/keto reductase family.</text>
</comment>
<name>A0A7R8WAH8_9CRUS</name>